<evidence type="ECO:0000313" key="1">
    <source>
        <dbReference type="EMBL" id="KIJ37214.1"/>
    </source>
</evidence>
<dbReference type="AlphaFoldDB" id="A0A0C9UR23"/>
<keyword evidence="2" id="KW-1185">Reference proteome</keyword>
<evidence type="ECO:0000313" key="2">
    <source>
        <dbReference type="Proteomes" id="UP000054279"/>
    </source>
</evidence>
<dbReference type="HOGENOM" id="CLU_1497167_0_0_1"/>
<protein>
    <submittedName>
        <fullName evidence="1">Uncharacterized protein</fullName>
    </submittedName>
</protein>
<gene>
    <name evidence="1" type="ORF">M422DRAFT_260377</name>
</gene>
<accession>A0A0C9UR23</accession>
<proteinExistence type="predicted"/>
<dbReference type="Proteomes" id="UP000054279">
    <property type="component" value="Unassembled WGS sequence"/>
</dbReference>
<organism evidence="1 2">
    <name type="scientific">Sphaerobolus stellatus (strain SS14)</name>
    <dbReference type="NCBI Taxonomy" id="990650"/>
    <lineage>
        <taxon>Eukaryota</taxon>
        <taxon>Fungi</taxon>
        <taxon>Dikarya</taxon>
        <taxon>Basidiomycota</taxon>
        <taxon>Agaricomycotina</taxon>
        <taxon>Agaricomycetes</taxon>
        <taxon>Phallomycetidae</taxon>
        <taxon>Geastrales</taxon>
        <taxon>Sphaerobolaceae</taxon>
        <taxon>Sphaerobolus</taxon>
    </lineage>
</organism>
<reference evidence="1 2" key="1">
    <citation type="submission" date="2014-06" db="EMBL/GenBank/DDBJ databases">
        <title>Evolutionary Origins and Diversification of the Mycorrhizal Mutualists.</title>
        <authorList>
            <consortium name="DOE Joint Genome Institute"/>
            <consortium name="Mycorrhizal Genomics Consortium"/>
            <person name="Kohler A."/>
            <person name="Kuo A."/>
            <person name="Nagy L.G."/>
            <person name="Floudas D."/>
            <person name="Copeland A."/>
            <person name="Barry K.W."/>
            <person name="Cichocki N."/>
            <person name="Veneault-Fourrey C."/>
            <person name="LaButti K."/>
            <person name="Lindquist E.A."/>
            <person name="Lipzen A."/>
            <person name="Lundell T."/>
            <person name="Morin E."/>
            <person name="Murat C."/>
            <person name="Riley R."/>
            <person name="Ohm R."/>
            <person name="Sun H."/>
            <person name="Tunlid A."/>
            <person name="Henrissat B."/>
            <person name="Grigoriev I.V."/>
            <person name="Hibbett D.S."/>
            <person name="Martin F."/>
        </authorList>
    </citation>
    <scope>NUCLEOTIDE SEQUENCE [LARGE SCALE GENOMIC DNA]</scope>
    <source>
        <strain evidence="1 2">SS14</strain>
    </source>
</reference>
<dbReference type="EMBL" id="KN837171">
    <property type="protein sequence ID" value="KIJ37214.1"/>
    <property type="molecule type" value="Genomic_DNA"/>
</dbReference>
<name>A0A0C9UR23_SPHS4</name>
<sequence length="180" mass="21049">MFSLPGGDDINEMLDGHPVVRLTDKAADWECFLELFYGSINVTRRVVPRKRPSDRKQYLFENNRKACIFRLEQIFPSTLHASKPDLFEKYVTGRDQLPAIFPKFLNNHDHFFDDFHAAYVNCSRDSAYWGALPEIGTYWNTHYAPLELLLNFQDDDLEDDMFYSCNAKLEEIAQGHREMA</sequence>